<evidence type="ECO:0000256" key="4">
    <source>
        <dbReference type="ARBA" id="ARBA00022723"/>
    </source>
</evidence>
<keyword evidence="4 7" id="KW-0479">Metal-binding</keyword>
<evidence type="ECO:0000256" key="2">
    <source>
        <dbReference type="ARBA" id="ARBA00008072"/>
    </source>
</evidence>
<dbReference type="SUPFAM" id="SSF50129">
    <property type="entry name" value="GroES-like"/>
    <property type="match status" value="1"/>
</dbReference>
<evidence type="ECO:0000313" key="10">
    <source>
        <dbReference type="Proteomes" id="UP001257627"/>
    </source>
</evidence>
<comment type="cofactor">
    <cofactor evidence="1 7">
        <name>Zn(2+)</name>
        <dbReference type="ChEBI" id="CHEBI:29105"/>
    </cofactor>
</comment>
<dbReference type="RefSeq" id="WP_266944409.1">
    <property type="nucleotide sequence ID" value="NZ_JAPEMK010000002.1"/>
</dbReference>
<dbReference type="Pfam" id="PF00107">
    <property type="entry name" value="ADH_zinc_N"/>
    <property type="match status" value="1"/>
</dbReference>
<dbReference type="EC" id="1.1.1.1" evidence="3"/>
<proteinExistence type="inferred from homology"/>
<keyword evidence="5 7" id="KW-0862">Zinc</keyword>
<dbReference type="Pfam" id="PF08240">
    <property type="entry name" value="ADH_N"/>
    <property type="match status" value="1"/>
</dbReference>
<dbReference type="PANTHER" id="PTHR42940">
    <property type="entry name" value="ALCOHOL DEHYDROGENASE 1-RELATED"/>
    <property type="match status" value="1"/>
</dbReference>
<keyword evidence="9" id="KW-0614">Plasmid</keyword>
<gene>
    <name evidence="9" type="ORF">PU648_56370</name>
</gene>
<feature type="domain" description="Enoyl reductase (ER)" evidence="8">
    <location>
        <begin position="13"/>
        <end position="337"/>
    </location>
</feature>
<dbReference type="InterPro" id="IPR036291">
    <property type="entry name" value="NAD(P)-bd_dom_sf"/>
</dbReference>
<evidence type="ECO:0000256" key="5">
    <source>
        <dbReference type="ARBA" id="ARBA00022833"/>
    </source>
</evidence>
<dbReference type="InterPro" id="IPR011032">
    <property type="entry name" value="GroES-like_sf"/>
</dbReference>
<dbReference type="InterPro" id="IPR020843">
    <property type="entry name" value="ER"/>
</dbReference>
<dbReference type="Proteomes" id="UP001257627">
    <property type="component" value="Unassembled WGS sequence"/>
</dbReference>
<dbReference type="PANTHER" id="PTHR42940:SF7">
    <property type="entry name" value="ALCOHOL DEHYDROGENASE-LIKE N-TERMINAL DOMAIN-CONTAINING PROTEIN"/>
    <property type="match status" value="1"/>
</dbReference>
<dbReference type="PROSITE" id="PS00059">
    <property type="entry name" value="ADH_ZINC"/>
    <property type="match status" value="1"/>
</dbReference>
<evidence type="ECO:0000256" key="6">
    <source>
        <dbReference type="ARBA" id="ARBA00023002"/>
    </source>
</evidence>
<evidence type="ECO:0000313" key="9">
    <source>
        <dbReference type="EMBL" id="MDU9001452.1"/>
    </source>
</evidence>
<dbReference type="SUPFAM" id="SSF51735">
    <property type="entry name" value="NAD(P)-binding Rossmann-fold domains"/>
    <property type="match status" value="1"/>
</dbReference>
<organism evidence="9 10">
    <name type="scientific">Streptomyces mirabilis</name>
    <dbReference type="NCBI Taxonomy" id="68239"/>
    <lineage>
        <taxon>Bacteria</taxon>
        <taxon>Bacillati</taxon>
        <taxon>Actinomycetota</taxon>
        <taxon>Actinomycetes</taxon>
        <taxon>Kitasatosporales</taxon>
        <taxon>Streptomycetaceae</taxon>
        <taxon>Streptomyces</taxon>
    </lineage>
</organism>
<accession>A0ABU3V5L7</accession>
<keyword evidence="10" id="KW-1185">Reference proteome</keyword>
<comment type="similarity">
    <text evidence="2 7">Belongs to the zinc-containing alcohol dehydrogenase family.</text>
</comment>
<dbReference type="InterPro" id="IPR013154">
    <property type="entry name" value="ADH-like_N"/>
</dbReference>
<name>A0ABU3V5L7_9ACTN</name>
<protein>
    <recommendedName>
        <fullName evidence="3">alcohol dehydrogenase</fullName>
        <ecNumber evidence="3">1.1.1.1</ecNumber>
    </recommendedName>
</protein>
<dbReference type="Gene3D" id="3.40.50.720">
    <property type="entry name" value="NAD(P)-binding Rossmann-like Domain"/>
    <property type="match status" value="1"/>
</dbReference>
<dbReference type="Gene3D" id="3.90.180.10">
    <property type="entry name" value="Medium-chain alcohol dehydrogenases, catalytic domain"/>
    <property type="match status" value="1"/>
</dbReference>
<geneLocation type="plasmid" evidence="9">
    <name>unnamed1</name>
</geneLocation>
<comment type="caution">
    <text evidence="9">The sequence shown here is derived from an EMBL/GenBank/DDBJ whole genome shotgun (WGS) entry which is preliminary data.</text>
</comment>
<dbReference type="SMART" id="SM00829">
    <property type="entry name" value="PKS_ER"/>
    <property type="match status" value="1"/>
</dbReference>
<dbReference type="InterPro" id="IPR013149">
    <property type="entry name" value="ADH-like_C"/>
</dbReference>
<evidence type="ECO:0000259" key="8">
    <source>
        <dbReference type="SMART" id="SM00829"/>
    </source>
</evidence>
<evidence type="ECO:0000256" key="1">
    <source>
        <dbReference type="ARBA" id="ARBA00001947"/>
    </source>
</evidence>
<reference evidence="9 10" key="1">
    <citation type="submission" date="2023-02" db="EMBL/GenBank/DDBJ databases">
        <authorList>
            <person name="Maleckis M."/>
        </authorList>
    </citation>
    <scope>NUCLEOTIDE SEQUENCE [LARGE SCALE GENOMIC DNA]</scope>
    <source>
        <strain evidence="9 10">P8-A2</strain>
        <plasmid evidence="9">unnamed1</plasmid>
    </source>
</reference>
<sequence>MTTYRAVEVAPDGSLRLTERELVPPDPGQVRIRVEACGICHSDSIVVHPHDEGETGRVPGHEAVGRVDALGEGVTGWSVGDRVGVGFLGGHCGVCAACRLGDFVGCTDQPYTGVHVDGGYAEYMYARQTGLVAVPEEMSATRVAPLLCAGFTVYNALVDNVRQPGGLVAGDLVAVQGIGGLGHLALQYARALALRVVAIARGADKEELALGLGAHHYLDSKATDAAEQLTKLGGARMVLGTAAGGDVSPLLGGLARRGRLVLVGVSPEPVRVAPRQMIFDAVQVSGSLTGTSAENEQNLAFAQAHDVAPMVEQASLTDVQAAYDRMLRGEARFRMVIGI</sequence>
<keyword evidence="6" id="KW-0560">Oxidoreductase</keyword>
<dbReference type="InterPro" id="IPR002328">
    <property type="entry name" value="ADH_Zn_CS"/>
</dbReference>
<dbReference type="EMBL" id="JARAKF010000003">
    <property type="protein sequence ID" value="MDU9001452.1"/>
    <property type="molecule type" value="Genomic_DNA"/>
</dbReference>
<evidence type="ECO:0000256" key="3">
    <source>
        <dbReference type="ARBA" id="ARBA00013190"/>
    </source>
</evidence>
<evidence type="ECO:0000256" key="7">
    <source>
        <dbReference type="RuleBase" id="RU361277"/>
    </source>
</evidence>